<sequence length="373" mass="43635">MSGCLIKGNVIIFKGIQKQEPKVTIRFNDSEFSYVSTSSFQSDDSVLNKSFELLPSIYCTIKKRWDDDIFTRYYNEYKDTNNFIKKLFITLSILIIKYRFNNQSVEIILEVRNKRDNIEILEGVFKNTTSRFKNKDESLYEKIENDKNESCYRGSDPRGMYVDTKKVFYPTTMGGGAGRCVVWDIFQTLDLMNTFKEDYKVFDVETMLEGSSYNEGILELCSNYGTCGYLLEKFKSDSYCTSEELYDQIELIEYKGHYFPHEGKHRVCIAKRFKIPKIYAKVTKSINIEKRQIDKDANSISIKNNYTRKIGENDILNAYYKVFRDIGLEDENVRYITEEGLSDAEVINYIEKTTKKSLLELSKEVAKKEKDDI</sequence>
<keyword evidence="2" id="KW-1185">Reference proteome</keyword>
<dbReference type="Proteomes" id="UP000287969">
    <property type="component" value="Chromosome"/>
</dbReference>
<name>A0A410Q8S1_9FIRM</name>
<gene>
    <name evidence="1" type="ORF">EQM13_01360</name>
</gene>
<dbReference type="AlphaFoldDB" id="A0A410Q8S1"/>
<dbReference type="EMBL" id="CP035282">
    <property type="protein sequence ID" value="QAT60314.1"/>
    <property type="molecule type" value="Genomic_DNA"/>
</dbReference>
<organism evidence="1 2">
    <name type="scientific">Acidilutibacter cellobiosedens</name>
    <dbReference type="NCBI Taxonomy" id="2507161"/>
    <lineage>
        <taxon>Bacteria</taxon>
        <taxon>Bacillati</taxon>
        <taxon>Bacillota</taxon>
        <taxon>Tissierellia</taxon>
        <taxon>Tissierellales</taxon>
        <taxon>Acidilutibacteraceae</taxon>
        <taxon>Acidilutibacter</taxon>
    </lineage>
</organism>
<accession>A0A410Q8S1</accession>
<dbReference type="OrthoDB" id="1717310at2"/>
<proteinExistence type="predicted"/>
<reference evidence="2" key="1">
    <citation type="submission" date="2019-01" db="EMBL/GenBank/DDBJ databases">
        <title>Draft genomes of a novel of Sporanaerobacter strains.</title>
        <authorList>
            <person name="Ma S."/>
        </authorList>
    </citation>
    <scope>NUCLEOTIDE SEQUENCE [LARGE SCALE GENOMIC DNA]</scope>
    <source>
        <strain evidence="2">NJN-17</strain>
    </source>
</reference>
<evidence type="ECO:0000313" key="2">
    <source>
        <dbReference type="Proteomes" id="UP000287969"/>
    </source>
</evidence>
<dbReference type="RefSeq" id="WP_128751722.1">
    <property type="nucleotide sequence ID" value="NZ_CP035282.1"/>
</dbReference>
<dbReference type="KEGG" id="spoa:EQM13_01360"/>
<protein>
    <submittedName>
        <fullName evidence="1">Uncharacterized protein</fullName>
    </submittedName>
</protein>
<evidence type="ECO:0000313" key="1">
    <source>
        <dbReference type="EMBL" id="QAT60314.1"/>
    </source>
</evidence>